<dbReference type="Proteomes" id="UP000184114">
    <property type="component" value="Unassembled WGS sequence"/>
</dbReference>
<evidence type="ECO:0000313" key="3">
    <source>
        <dbReference type="EMBL" id="SHE32076.1"/>
    </source>
</evidence>
<organism evidence="3 4">
    <name type="scientific">Tissierella praeacuta DSM 18095</name>
    <dbReference type="NCBI Taxonomy" id="1123404"/>
    <lineage>
        <taxon>Bacteria</taxon>
        <taxon>Bacillati</taxon>
        <taxon>Bacillota</taxon>
        <taxon>Tissierellia</taxon>
        <taxon>Tissierellales</taxon>
        <taxon>Tissierellaceae</taxon>
        <taxon>Tissierella</taxon>
    </lineage>
</organism>
<dbReference type="EMBL" id="FQTY01000001">
    <property type="protein sequence ID" value="SHE32076.1"/>
    <property type="molecule type" value="Genomic_DNA"/>
</dbReference>
<dbReference type="InterPro" id="IPR051319">
    <property type="entry name" value="Oligoribo/pAp-PDE_c-di-AMP_PDE"/>
</dbReference>
<protein>
    <submittedName>
        <fullName evidence="3">Phosphoesterase RecJ domain-containing protein</fullName>
    </submittedName>
</protein>
<dbReference type="Pfam" id="PF01368">
    <property type="entry name" value="DHH"/>
    <property type="match status" value="1"/>
</dbReference>
<proteinExistence type="predicted"/>
<dbReference type="Pfam" id="PF02272">
    <property type="entry name" value="DHHA1"/>
    <property type="match status" value="1"/>
</dbReference>
<evidence type="ECO:0000313" key="4">
    <source>
        <dbReference type="Proteomes" id="UP000184114"/>
    </source>
</evidence>
<feature type="domain" description="DDH" evidence="1">
    <location>
        <begin position="21"/>
        <end position="161"/>
    </location>
</feature>
<dbReference type="Gene3D" id="3.90.1640.10">
    <property type="entry name" value="inorganic pyrophosphatase (n-terminal core)"/>
    <property type="match status" value="1"/>
</dbReference>
<name>A0A1M4SIQ8_9FIRM</name>
<dbReference type="InterPro" id="IPR038763">
    <property type="entry name" value="DHH_sf"/>
</dbReference>
<gene>
    <name evidence="3" type="ORF">SAMN02745784_00341</name>
</gene>
<dbReference type="InterPro" id="IPR003156">
    <property type="entry name" value="DHHA1_dom"/>
</dbReference>
<evidence type="ECO:0000259" key="2">
    <source>
        <dbReference type="Pfam" id="PF02272"/>
    </source>
</evidence>
<dbReference type="AlphaFoldDB" id="A0A1M4SIQ8"/>
<dbReference type="Gene3D" id="3.10.310.30">
    <property type="match status" value="1"/>
</dbReference>
<keyword evidence="4" id="KW-1185">Reference proteome</keyword>
<dbReference type="PANTHER" id="PTHR47618">
    <property type="entry name" value="BIFUNCTIONAL OLIGORIBONUCLEASE AND PAP PHOSPHATASE NRNA"/>
    <property type="match status" value="1"/>
</dbReference>
<dbReference type="InterPro" id="IPR001667">
    <property type="entry name" value="DDH_dom"/>
</dbReference>
<evidence type="ECO:0000259" key="1">
    <source>
        <dbReference type="Pfam" id="PF01368"/>
    </source>
</evidence>
<sequence>MMNNIESLFDIAIEKIKESERIYIVSHVQPDGDNIGSILALWIAIKKIKDKVFILKTDDIPSDFLFLPNVNEIKEFNDEGKIDMFIALDTSDENRLGKNKELLNKAKTIINIDHHISNTNFGHINIVDSNAAATGELVYNLIKKMNIPMDKDIASCIYTAISSDTGSFMYDNTSAETHRIIAELIDIGIDKSNININLYQNKSLERTMLFIKSLETLRLYFNNNVALIKVTQDMLNKANAKMEDTEGIVSFIREIAPVEVGIILKEFKENEIKVSMRSKRFIDVSAICASFNGGGHIRAAGCTINSPMDIAEKLILDELKKVF</sequence>
<feature type="domain" description="DHHA1" evidence="2">
    <location>
        <begin position="230"/>
        <end position="319"/>
    </location>
</feature>
<dbReference type="STRING" id="1123404.SAMN02745784_00341"/>
<accession>A0A1M4SIQ8</accession>
<dbReference type="GO" id="GO:0003676">
    <property type="term" value="F:nucleic acid binding"/>
    <property type="evidence" value="ECO:0007669"/>
    <property type="project" value="InterPro"/>
</dbReference>
<reference evidence="4" key="1">
    <citation type="submission" date="2016-11" db="EMBL/GenBank/DDBJ databases">
        <authorList>
            <person name="Varghese N."/>
            <person name="Submissions S."/>
        </authorList>
    </citation>
    <scope>NUCLEOTIDE SEQUENCE [LARGE SCALE GENOMIC DNA]</scope>
    <source>
        <strain evidence="4">DSM 18095</strain>
    </source>
</reference>
<dbReference type="SUPFAM" id="SSF64182">
    <property type="entry name" value="DHH phosphoesterases"/>
    <property type="match status" value="1"/>
</dbReference>
<dbReference type="PANTHER" id="PTHR47618:SF1">
    <property type="entry name" value="BIFUNCTIONAL OLIGORIBONUCLEASE AND PAP PHOSPHATASE NRNA"/>
    <property type="match status" value="1"/>
</dbReference>